<evidence type="ECO:0000313" key="5">
    <source>
        <dbReference type="Proteomes" id="UP001597191"/>
    </source>
</evidence>
<proteinExistence type="predicted"/>
<dbReference type="EMBL" id="JBHTOH010000038">
    <property type="protein sequence ID" value="MFD1411266.1"/>
    <property type="molecule type" value="Genomic_DNA"/>
</dbReference>
<dbReference type="InterPro" id="IPR011032">
    <property type="entry name" value="GroES-like_sf"/>
</dbReference>
<dbReference type="Gene3D" id="3.40.50.720">
    <property type="entry name" value="NAD(P)-binding Rossmann-like Domain"/>
    <property type="match status" value="1"/>
</dbReference>
<evidence type="ECO:0000256" key="2">
    <source>
        <dbReference type="ARBA" id="ARBA00023002"/>
    </source>
</evidence>
<evidence type="ECO:0000259" key="3">
    <source>
        <dbReference type="SMART" id="SM00829"/>
    </source>
</evidence>
<gene>
    <name evidence="4" type="ORF">ACFQ4R_06585</name>
</gene>
<dbReference type="Pfam" id="PF08240">
    <property type="entry name" value="ADH_N"/>
    <property type="match status" value="1"/>
</dbReference>
<accession>A0ABW4BNK9</accession>
<dbReference type="EC" id="1.3.1.95" evidence="4"/>
<dbReference type="PANTHER" id="PTHR48106">
    <property type="entry name" value="QUINONE OXIDOREDUCTASE PIG3-RELATED"/>
    <property type="match status" value="1"/>
</dbReference>
<dbReference type="SUPFAM" id="SSF51735">
    <property type="entry name" value="NAD(P)-binding Rossmann-fold domains"/>
    <property type="match status" value="1"/>
</dbReference>
<keyword evidence="2 4" id="KW-0560">Oxidoreductase</keyword>
<protein>
    <submittedName>
        <fullName evidence="4">Acryloyl-CoA reductase</fullName>
        <ecNumber evidence="4">1.3.1.95</ecNumber>
    </submittedName>
</protein>
<dbReference type="InterPro" id="IPR020843">
    <property type="entry name" value="ER"/>
</dbReference>
<organism evidence="4 5">
    <name type="scientific">Lapidilactobacillus gannanensis</name>
    <dbReference type="NCBI Taxonomy" id="2486002"/>
    <lineage>
        <taxon>Bacteria</taxon>
        <taxon>Bacillati</taxon>
        <taxon>Bacillota</taxon>
        <taxon>Bacilli</taxon>
        <taxon>Lactobacillales</taxon>
        <taxon>Lactobacillaceae</taxon>
        <taxon>Lapidilactobacillus</taxon>
    </lineage>
</organism>
<evidence type="ECO:0000313" key="4">
    <source>
        <dbReference type="EMBL" id="MFD1411266.1"/>
    </source>
</evidence>
<name>A0ABW4BNK9_9LACO</name>
<dbReference type="InterPro" id="IPR013154">
    <property type="entry name" value="ADH-like_N"/>
</dbReference>
<reference evidence="5" key="1">
    <citation type="journal article" date="2019" name="Int. J. Syst. Evol. Microbiol.">
        <title>The Global Catalogue of Microorganisms (GCM) 10K type strain sequencing project: providing services to taxonomists for standard genome sequencing and annotation.</title>
        <authorList>
            <consortium name="The Broad Institute Genomics Platform"/>
            <consortium name="The Broad Institute Genome Sequencing Center for Infectious Disease"/>
            <person name="Wu L."/>
            <person name="Ma J."/>
        </authorList>
    </citation>
    <scope>NUCLEOTIDE SEQUENCE [LARGE SCALE GENOMIC DNA]</scope>
    <source>
        <strain evidence="5">CCM 8937</strain>
    </source>
</reference>
<dbReference type="Gene3D" id="3.90.180.10">
    <property type="entry name" value="Medium-chain alcohol dehydrogenases, catalytic domain"/>
    <property type="match status" value="1"/>
</dbReference>
<dbReference type="Proteomes" id="UP001597191">
    <property type="component" value="Unassembled WGS sequence"/>
</dbReference>
<dbReference type="SMART" id="SM00829">
    <property type="entry name" value="PKS_ER"/>
    <property type="match status" value="1"/>
</dbReference>
<dbReference type="NCBIfam" id="TIGR02823">
    <property type="entry name" value="oxido_YhdH"/>
    <property type="match status" value="1"/>
</dbReference>
<comment type="caution">
    <text evidence="4">The sequence shown here is derived from an EMBL/GenBank/DDBJ whole genome shotgun (WGS) entry which is preliminary data.</text>
</comment>
<dbReference type="SUPFAM" id="SSF50129">
    <property type="entry name" value="GroES-like"/>
    <property type="match status" value="1"/>
</dbReference>
<keyword evidence="1" id="KW-0521">NADP</keyword>
<dbReference type="RefSeq" id="WP_125647482.1">
    <property type="nucleotide sequence ID" value="NZ_JBHTOH010000038.1"/>
</dbReference>
<keyword evidence="5" id="KW-1185">Reference proteome</keyword>
<dbReference type="GO" id="GO:0043958">
    <property type="term" value="F:acryloyl-CoA reductase (NADH) activity"/>
    <property type="evidence" value="ECO:0007669"/>
    <property type="project" value="UniProtKB-EC"/>
</dbReference>
<dbReference type="InterPro" id="IPR014188">
    <property type="entry name" value="Acrylyl-CoA_reductase_AcuI"/>
</dbReference>
<sequence>MQKKALVVNLIDEQPQAQIEKIELPSLKPDWVRVQVAYSDINYKDALTLKAHSGVIRDYPRVPGIDFAGWVTASHDSDFQIGDQVVGIGQQIGIQIDGGYQEIVDVPGEFLHLLNGQRTLQDAALIGTAGLTAAIGLTKVLDTESMADKNAAILISGVTGGVGGWQLALLAQLGYTNLTVVTRQTDLKPQLLQRGAQRVCLPTELLLPTPKPLAKQAYQVVFDNVGGDLLTNLIPQVSANGHLVVSGNAGGFKLNTTILPFILRGITLHGVDSVDYPQRDREEIWQLFETAFWPTVERLPSYQEITFAELLPNLAAFTKEAHFGRTLVKFRSRRPRF</sequence>
<dbReference type="InterPro" id="IPR036291">
    <property type="entry name" value="NAD(P)-bd_dom_sf"/>
</dbReference>
<feature type="domain" description="Enoyl reductase (ER)" evidence="3">
    <location>
        <begin position="17"/>
        <end position="328"/>
    </location>
</feature>
<evidence type="ECO:0000256" key="1">
    <source>
        <dbReference type="ARBA" id="ARBA00022857"/>
    </source>
</evidence>